<feature type="region of interest" description="Disordered" evidence="1">
    <location>
        <begin position="1"/>
        <end position="49"/>
    </location>
</feature>
<evidence type="ECO:0000313" key="3">
    <source>
        <dbReference type="Proteomes" id="UP000324222"/>
    </source>
</evidence>
<sequence length="109" mass="11817">MRSTTAKSVGDTSKSTRHLYLPESRRWSGSRQEGVGGAGCDPRGSTHPARRCTFLSTLRINKLCKEQTHGRPPIPPTCRLLPSISRGVTHDPGTPFRSAPPVCPRLAVA</sequence>
<dbReference type="Proteomes" id="UP000324222">
    <property type="component" value="Unassembled WGS sequence"/>
</dbReference>
<protein>
    <submittedName>
        <fullName evidence="2">Uncharacterized protein</fullName>
    </submittedName>
</protein>
<organism evidence="2 3">
    <name type="scientific">Portunus trituberculatus</name>
    <name type="common">Swimming crab</name>
    <name type="synonym">Neptunus trituberculatus</name>
    <dbReference type="NCBI Taxonomy" id="210409"/>
    <lineage>
        <taxon>Eukaryota</taxon>
        <taxon>Metazoa</taxon>
        <taxon>Ecdysozoa</taxon>
        <taxon>Arthropoda</taxon>
        <taxon>Crustacea</taxon>
        <taxon>Multicrustacea</taxon>
        <taxon>Malacostraca</taxon>
        <taxon>Eumalacostraca</taxon>
        <taxon>Eucarida</taxon>
        <taxon>Decapoda</taxon>
        <taxon>Pleocyemata</taxon>
        <taxon>Brachyura</taxon>
        <taxon>Eubrachyura</taxon>
        <taxon>Portunoidea</taxon>
        <taxon>Portunidae</taxon>
        <taxon>Portuninae</taxon>
        <taxon>Portunus</taxon>
    </lineage>
</organism>
<evidence type="ECO:0000256" key="1">
    <source>
        <dbReference type="SAM" id="MobiDB-lite"/>
    </source>
</evidence>
<reference evidence="2 3" key="1">
    <citation type="submission" date="2019-05" db="EMBL/GenBank/DDBJ databases">
        <title>Another draft genome of Portunus trituberculatus and its Hox gene families provides insights of decapod evolution.</title>
        <authorList>
            <person name="Jeong J.-H."/>
            <person name="Song I."/>
            <person name="Kim S."/>
            <person name="Choi T."/>
            <person name="Kim D."/>
            <person name="Ryu S."/>
            <person name="Kim W."/>
        </authorList>
    </citation>
    <scope>NUCLEOTIDE SEQUENCE [LARGE SCALE GENOMIC DNA]</scope>
    <source>
        <tissue evidence="2">Muscle</tissue>
    </source>
</reference>
<dbReference type="EMBL" id="VSRR010001177">
    <property type="protein sequence ID" value="MPC23192.1"/>
    <property type="molecule type" value="Genomic_DNA"/>
</dbReference>
<keyword evidence="3" id="KW-1185">Reference proteome</keyword>
<accession>A0A5B7DNJ2</accession>
<feature type="compositionally biased region" description="Polar residues" evidence="1">
    <location>
        <begin position="1"/>
        <end position="13"/>
    </location>
</feature>
<feature type="region of interest" description="Disordered" evidence="1">
    <location>
        <begin position="67"/>
        <end position="99"/>
    </location>
</feature>
<proteinExistence type="predicted"/>
<name>A0A5B7DNJ2_PORTR</name>
<comment type="caution">
    <text evidence="2">The sequence shown here is derived from an EMBL/GenBank/DDBJ whole genome shotgun (WGS) entry which is preliminary data.</text>
</comment>
<evidence type="ECO:0000313" key="2">
    <source>
        <dbReference type="EMBL" id="MPC23192.1"/>
    </source>
</evidence>
<gene>
    <name evidence="2" type="ORF">E2C01_016232</name>
</gene>
<dbReference type="AlphaFoldDB" id="A0A5B7DNJ2"/>